<dbReference type="PANTHER" id="PTHR30573">
    <property type="entry name" value="QUINOLINATE SYNTHETASE A"/>
    <property type="match status" value="1"/>
</dbReference>
<dbReference type="EC" id="2.5.1.72" evidence="3 10"/>
<dbReference type="NCBIfam" id="NF006878">
    <property type="entry name" value="PRK09375.1-2"/>
    <property type="match status" value="1"/>
</dbReference>
<dbReference type="GO" id="GO:0051539">
    <property type="term" value="F:4 iron, 4 sulfur cluster binding"/>
    <property type="evidence" value="ECO:0007669"/>
    <property type="project" value="UniProtKB-KW"/>
</dbReference>
<dbReference type="AlphaFoldDB" id="A0A8J6N4J5"/>
<keyword evidence="8" id="KW-0408">Iron</keyword>
<dbReference type="Pfam" id="PF02445">
    <property type="entry name" value="NadA"/>
    <property type="match status" value="1"/>
</dbReference>
<dbReference type="GO" id="GO:0046872">
    <property type="term" value="F:metal ion binding"/>
    <property type="evidence" value="ECO:0007669"/>
    <property type="project" value="UniProtKB-KW"/>
</dbReference>
<name>A0A8J6N4J5_9BACT</name>
<dbReference type="InterPro" id="IPR036094">
    <property type="entry name" value="NadA_sf"/>
</dbReference>
<keyword evidence="4" id="KW-0004">4Fe-4S</keyword>
<gene>
    <name evidence="11" type="primary">nadA</name>
    <name evidence="11" type="ORF">H8E80_03910</name>
</gene>
<evidence type="ECO:0000313" key="12">
    <source>
        <dbReference type="Proteomes" id="UP000603545"/>
    </source>
</evidence>
<dbReference type="Proteomes" id="UP000603545">
    <property type="component" value="Unassembled WGS sequence"/>
</dbReference>
<dbReference type="EMBL" id="JACNLL010000037">
    <property type="protein sequence ID" value="MBC8199178.1"/>
    <property type="molecule type" value="Genomic_DNA"/>
</dbReference>
<comment type="caution">
    <text evidence="11">The sequence shown here is derived from an EMBL/GenBank/DDBJ whole genome shotgun (WGS) entry which is preliminary data.</text>
</comment>
<keyword evidence="9" id="KW-0411">Iron-sulfur</keyword>
<keyword evidence="5" id="KW-0662">Pyridine nucleotide biosynthesis</keyword>
<evidence type="ECO:0000256" key="9">
    <source>
        <dbReference type="ARBA" id="ARBA00023014"/>
    </source>
</evidence>
<dbReference type="InterPro" id="IPR003473">
    <property type="entry name" value="NadA"/>
</dbReference>
<dbReference type="Gene3D" id="3.40.50.10800">
    <property type="entry name" value="NadA-like"/>
    <property type="match status" value="3"/>
</dbReference>
<proteinExistence type="predicted"/>
<evidence type="ECO:0000256" key="5">
    <source>
        <dbReference type="ARBA" id="ARBA00022642"/>
    </source>
</evidence>
<dbReference type="PANTHER" id="PTHR30573:SF0">
    <property type="entry name" value="QUINOLINATE SYNTHASE, CHLOROPLASTIC"/>
    <property type="match status" value="1"/>
</dbReference>
<evidence type="ECO:0000256" key="7">
    <source>
        <dbReference type="ARBA" id="ARBA00022723"/>
    </source>
</evidence>
<evidence type="ECO:0000256" key="8">
    <source>
        <dbReference type="ARBA" id="ARBA00023004"/>
    </source>
</evidence>
<dbReference type="SUPFAM" id="SSF142754">
    <property type="entry name" value="NadA-like"/>
    <property type="match status" value="1"/>
</dbReference>
<evidence type="ECO:0000256" key="4">
    <source>
        <dbReference type="ARBA" id="ARBA00022485"/>
    </source>
</evidence>
<evidence type="ECO:0000256" key="10">
    <source>
        <dbReference type="NCBIfam" id="TIGR00550"/>
    </source>
</evidence>
<keyword evidence="7" id="KW-0479">Metal-binding</keyword>
<sequence>MREKIKSLLKKRKAIMLAHNYEPPEIQDLADLCGDSLELSIKASMTDAEVILFCGVTFMAETASVLSPEKTVLLPRKDAGCPMADMVTPVQLKAKLAGLPPMPVVTYVNSSASVKAMSTICCTSANAVEVVNSLEAEEILMVPDRNLAQYTASKTNKKIHLWNGYCPFHDSLTPEDVQKAKKMHPDALFMAHPECRPEVLELADAIASTSGMIRYAGESDSLSFIVGTEIGMLYPLKKANPGKEFYPASKDMLCDDMKKISLDDIIRSLETMEGEVKVPENIRLPALKAVQRMIDLSTSD</sequence>
<evidence type="ECO:0000256" key="2">
    <source>
        <dbReference type="ARBA" id="ARBA00005065"/>
    </source>
</evidence>
<dbReference type="NCBIfam" id="TIGR00550">
    <property type="entry name" value="nadA"/>
    <property type="match status" value="1"/>
</dbReference>
<reference evidence="11 12" key="1">
    <citation type="submission" date="2020-08" db="EMBL/GenBank/DDBJ databases">
        <title>Bridging the membrane lipid divide: bacteria of the FCB group superphylum have the potential to synthesize archaeal ether lipids.</title>
        <authorList>
            <person name="Villanueva L."/>
            <person name="Von Meijenfeldt F.A.B."/>
            <person name="Westbye A.B."/>
            <person name="Yadav S."/>
            <person name="Hopmans E.C."/>
            <person name="Dutilh B.E."/>
            <person name="Sinninghe Damste J.S."/>
        </authorList>
    </citation>
    <scope>NUCLEOTIDE SEQUENCE [LARGE SCALE GENOMIC DNA]</scope>
    <source>
        <strain evidence="11">NIOZ-UU82</strain>
    </source>
</reference>
<comment type="cofactor">
    <cofactor evidence="1">
        <name>[4Fe-4S] cluster</name>
        <dbReference type="ChEBI" id="CHEBI:49883"/>
    </cofactor>
</comment>
<evidence type="ECO:0000256" key="3">
    <source>
        <dbReference type="ARBA" id="ARBA00012669"/>
    </source>
</evidence>
<evidence type="ECO:0000256" key="1">
    <source>
        <dbReference type="ARBA" id="ARBA00001966"/>
    </source>
</evidence>
<accession>A0A8J6N4J5</accession>
<evidence type="ECO:0000313" key="11">
    <source>
        <dbReference type="EMBL" id="MBC8199178.1"/>
    </source>
</evidence>
<dbReference type="GO" id="GO:0034628">
    <property type="term" value="P:'de novo' NAD+ biosynthetic process from L-aspartate"/>
    <property type="evidence" value="ECO:0007669"/>
    <property type="project" value="TreeGrafter"/>
</dbReference>
<organism evidence="11 12">
    <name type="scientific">Candidatus Desulfaltia bathyphila</name>
    <dbReference type="NCBI Taxonomy" id="2841697"/>
    <lineage>
        <taxon>Bacteria</taxon>
        <taxon>Pseudomonadati</taxon>
        <taxon>Thermodesulfobacteriota</taxon>
        <taxon>Desulfobacteria</taxon>
        <taxon>Desulfobacterales</taxon>
        <taxon>Desulfobacterales incertae sedis</taxon>
        <taxon>Candidatus Desulfaltia</taxon>
    </lineage>
</organism>
<evidence type="ECO:0000256" key="6">
    <source>
        <dbReference type="ARBA" id="ARBA00022679"/>
    </source>
</evidence>
<protein>
    <recommendedName>
        <fullName evidence="3 10">Quinolinate synthase</fullName>
        <ecNumber evidence="3 10">2.5.1.72</ecNumber>
    </recommendedName>
</protein>
<dbReference type="GO" id="GO:0008987">
    <property type="term" value="F:quinolinate synthetase A activity"/>
    <property type="evidence" value="ECO:0007669"/>
    <property type="project" value="UniProtKB-UniRule"/>
</dbReference>
<comment type="pathway">
    <text evidence="2">Cofactor biosynthesis; NAD(+) biosynthesis; quinolinate from iminoaspartate: step 1/1.</text>
</comment>
<keyword evidence="6" id="KW-0808">Transferase</keyword>
<dbReference type="UniPathway" id="UPA00253">
    <property type="reaction ID" value="UER00327"/>
</dbReference>